<keyword evidence="2" id="KW-0479">Metal-binding</keyword>
<evidence type="ECO:0000256" key="6">
    <source>
        <dbReference type="SAM" id="Coils"/>
    </source>
</evidence>
<keyword evidence="8" id="KW-1185">Reference proteome</keyword>
<feature type="coiled-coil region" evidence="6">
    <location>
        <begin position="45"/>
        <end position="73"/>
    </location>
</feature>
<keyword evidence="5" id="KW-0539">Nucleus</keyword>
<evidence type="ECO:0000256" key="3">
    <source>
        <dbReference type="ARBA" id="ARBA00022771"/>
    </source>
</evidence>
<dbReference type="InterPro" id="IPR052035">
    <property type="entry name" value="ZnF_BED_domain_contain"/>
</dbReference>
<gene>
    <name evidence="7" type="ORF">QTP70_034101</name>
</gene>
<dbReference type="PANTHER" id="PTHR46481:SF10">
    <property type="entry name" value="ZINC FINGER BED DOMAIN-CONTAINING PROTEIN 39"/>
    <property type="match status" value="1"/>
</dbReference>
<evidence type="ECO:0000313" key="7">
    <source>
        <dbReference type="EMBL" id="KAK3508585.1"/>
    </source>
</evidence>
<evidence type="ECO:0000256" key="2">
    <source>
        <dbReference type="ARBA" id="ARBA00022723"/>
    </source>
</evidence>
<evidence type="ECO:0000256" key="1">
    <source>
        <dbReference type="ARBA" id="ARBA00004123"/>
    </source>
</evidence>
<reference evidence="7" key="1">
    <citation type="submission" date="2023-06" db="EMBL/GenBank/DDBJ databases">
        <title>Male Hemibagrus guttatus genome.</title>
        <authorList>
            <person name="Bian C."/>
        </authorList>
    </citation>
    <scope>NUCLEOTIDE SEQUENCE</scope>
    <source>
        <strain evidence="7">Male_cb2023</strain>
        <tissue evidence="7">Muscle</tissue>
    </source>
</reference>
<dbReference type="Proteomes" id="UP001274896">
    <property type="component" value="Unassembled WGS sequence"/>
</dbReference>
<protein>
    <submittedName>
        <fullName evidence="7">Uncharacterized protein</fullName>
    </submittedName>
</protein>
<dbReference type="AlphaFoldDB" id="A0AAE0PVU2"/>
<dbReference type="GO" id="GO:0008270">
    <property type="term" value="F:zinc ion binding"/>
    <property type="evidence" value="ECO:0007669"/>
    <property type="project" value="UniProtKB-KW"/>
</dbReference>
<sequence length="223" mass="25693">MIDEALVNMTVKDYQPFTVVEDVGFREFVGILDPIYIIPSHQSLKKMVEDKHKKAKEEAKEEVKKAKADMEQTPGLEDIREKTLKIVAHFKSSTTARERLLVLKNQMGMPNNKLIQVDTLWNSTYAMLEYLFDQREPVGCELEEKEGFWSELDEVMESIPTGERVMGDKMDFNNVHVGEGNTGDEEVMGKFGVKERNLEGQMVVDFAKRMDMGVVNTYFQKRE</sequence>
<dbReference type="SUPFAM" id="SSF140996">
    <property type="entry name" value="Hermes dimerisation domain"/>
    <property type="match status" value="1"/>
</dbReference>
<dbReference type="GO" id="GO:0005634">
    <property type="term" value="C:nucleus"/>
    <property type="evidence" value="ECO:0007669"/>
    <property type="project" value="UniProtKB-SubCell"/>
</dbReference>
<dbReference type="EMBL" id="JAUCMX010000028">
    <property type="protein sequence ID" value="KAK3508585.1"/>
    <property type="molecule type" value="Genomic_DNA"/>
</dbReference>
<name>A0AAE0PVU2_9TELE</name>
<comment type="subcellular location">
    <subcellularLocation>
        <location evidence="1">Nucleus</location>
    </subcellularLocation>
</comment>
<proteinExistence type="predicted"/>
<dbReference type="PANTHER" id="PTHR46481">
    <property type="entry name" value="ZINC FINGER BED DOMAIN-CONTAINING PROTEIN 4"/>
    <property type="match status" value="1"/>
</dbReference>
<accession>A0AAE0PVU2</accession>
<keyword evidence="4" id="KW-0862">Zinc</keyword>
<evidence type="ECO:0000313" key="8">
    <source>
        <dbReference type="Proteomes" id="UP001274896"/>
    </source>
</evidence>
<evidence type="ECO:0000256" key="5">
    <source>
        <dbReference type="ARBA" id="ARBA00023242"/>
    </source>
</evidence>
<comment type="caution">
    <text evidence="7">The sequence shown here is derived from an EMBL/GenBank/DDBJ whole genome shotgun (WGS) entry which is preliminary data.</text>
</comment>
<organism evidence="7 8">
    <name type="scientific">Hemibagrus guttatus</name>
    <dbReference type="NCBI Taxonomy" id="175788"/>
    <lineage>
        <taxon>Eukaryota</taxon>
        <taxon>Metazoa</taxon>
        <taxon>Chordata</taxon>
        <taxon>Craniata</taxon>
        <taxon>Vertebrata</taxon>
        <taxon>Euteleostomi</taxon>
        <taxon>Actinopterygii</taxon>
        <taxon>Neopterygii</taxon>
        <taxon>Teleostei</taxon>
        <taxon>Ostariophysi</taxon>
        <taxon>Siluriformes</taxon>
        <taxon>Bagridae</taxon>
        <taxon>Hemibagrus</taxon>
    </lineage>
</organism>
<keyword evidence="3" id="KW-0863">Zinc-finger</keyword>
<evidence type="ECO:0000256" key="4">
    <source>
        <dbReference type="ARBA" id="ARBA00022833"/>
    </source>
</evidence>
<keyword evidence="6" id="KW-0175">Coiled coil</keyword>